<dbReference type="PATRIC" id="fig|1000588.3.peg.688"/>
<dbReference type="PROSITE" id="PS51688">
    <property type="entry name" value="ICA"/>
    <property type="match status" value="1"/>
</dbReference>
<proteinExistence type="predicted"/>
<feature type="coiled-coil region" evidence="1">
    <location>
        <begin position="360"/>
        <end position="387"/>
    </location>
</feature>
<name>F9LWA9_STROR</name>
<accession>F9LWA9</accession>
<evidence type="ECO:0000259" key="2">
    <source>
        <dbReference type="PROSITE" id="PS51688"/>
    </source>
</evidence>
<gene>
    <name evidence="3" type="ORF">HMPREF9965_1689</name>
</gene>
<evidence type="ECO:0000313" key="4">
    <source>
        <dbReference type="Proteomes" id="UP000003858"/>
    </source>
</evidence>
<reference evidence="3 4" key="1">
    <citation type="submission" date="2011-05" db="EMBL/GenBank/DDBJ databases">
        <authorList>
            <person name="Durkin A.S."/>
            <person name="Radune D."/>
            <person name="Hostetler J."/>
            <person name="Torralba M."/>
            <person name="Gillis M."/>
            <person name="Methe B."/>
            <person name="Sutton G."/>
            <person name="Nelson K.E."/>
        </authorList>
    </citation>
    <scope>NUCLEOTIDE SEQUENCE [LARGE SCALE GENOMIC DNA]</scope>
    <source>
        <strain evidence="3 4">SK95</strain>
    </source>
</reference>
<dbReference type="Proteomes" id="UP000003858">
    <property type="component" value="Unassembled WGS sequence"/>
</dbReference>
<sequence length="1372" mass="153607">MFAKNRTLAIRVGQYQSSDIKEASFDYGYIKGDTYKPGGTCAGSAKIVFTSIITTFNKLDKIYPEIGLLVDGAYEWVKMGEYFINDIEIDRNRKTTKLDLMDGMFKLNREHVTDLTYPAEIRHVIKEICLKTGVKLANENMDIASMNYRIESIPKEKKMTFRDVLSLASQMLGMSCFFNREGKLEIKELTDSGITITADSYFMHGLTKSEVEYQIAGITCKKDKETLTVGMRTGRSLELDNLFMSQAILDNLYHKIKDIRYYPFNLNYQGHLLLNVGEWVTIKTNTGETFKSPVLSQSFTFKGGLRGRISADSKAGNDAQYSYAGTITKKIVQFNEFEAQIQNQIEEADKGFDQKVAKIKKDFSDQVELAKARAEEVKRELSDTIDQRFSSFNNGSLQEIKRRIEEALQNAGASISLAHEAKRIGLDSVARLEEFKAQATSVQTALSGDLDALKRTVTSEVNQASEYRRTTTEALSRMTGQMDGFATKSEVKQGIDGLTQTFAKMKVGGRNYAEDYDFSRGLWRYSQGDGSPVDWKIINGEYHVKGTTKTWKQMQIHSKEGSQASGKSSTALLVLEIGETYTLSFQAMCYSGSPNVWVSLRANRTAPGNPEIINGNFNLTSSWQTYQVTIPALTKPDNFDFWRIILGYSEIGHVAFRKVELTRSSTRIDAGPAPEDGKTDLVVAKSEFEKTAEGLFSKLATVETYVSQDGQRQETLQRYTREESAKQATAVRELVNRDFVGKASYQEDVRGIERKFEAITNPQNGSIATQIATYKTAVDGRFADIISQIAGKANQTDFQRVRETSQLYERILGNTDNGIANNVARMALTNQLFQVEVSKAAKGGRNYIRGIKEMRVGSGSWDSGTFRGSGSGSVRTIEVSDGPVSGFNKAVRIISSDPKGQIGVAQDGFEIMPGTYTMSVWVKGNAGQRVRLQSYWWSDDSTGISPEFILKDDKWTYLTFSSERKKAGKLSIGYVYLVNGAKGSYIDVLAPQLEEGSVAMSTRPAIEDTDEAIRTVQSQLAGSFAFQNLTSAGAIISQINATNNQILIEAEKIRLKGKTLLDELTAIQGYFKRLFVGEGAFATLNTDILRANSITADKLVMDMAMARMFVSSDIFTDTLAAKEAFINKLRSVVVTATLLEGYKGRIGGFQIGTHEKDSSVYWITGQNQFSVGMSNGSGHWSQTALWVNWGNNWGYPGDYAWFVKHTGQMYCYNRAEFWNTPIIHGDLKVTGHIFYNNENSGKSGYWIHSSKYSNFEPSNNYLYLYYSGSGYDWIPMNKEISDRRYKHNIEDSTVSGLDVVENLKTYSYRKKYDGKIEDIACGIMAQDVQKYAPEAFFENPDGAYSYNTFALVPYLIKAIQELNQKIEKLEKT</sequence>
<dbReference type="eggNOG" id="ENOG5030JKH">
    <property type="taxonomic scope" value="Bacteria"/>
</dbReference>
<protein>
    <recommendedName>
        <fullName evidence="2">Peptidase S74 domain-containing protein</fullName>
    </recommendedName>
</protein>
<dbReference type="SUPFAM" id="SSF49785">
    <property type="entry name" value="Galactose-binding domain-like"/>
    <property type="match status" value="1"/>
</dbReference>
<dbReference type="EMBL" id="AFUB01000023">
    <property type="protein sequence ID" value="EGU67679.1"/>
    <property type="molecule type" value="Genomic_DNA"/>
</dbReference>
<evidence type="ECO:0000313" key="3">
    <source>
        <dbReference type="EMBL" id="EGU67679.1"/>
    </source>
</evidence>
<dbReference type="InterPro" id="IPR008979">
    <property type="entry name" value="Galactose-bd-like_sf"/>
</dbReference>
<evidence type="ECO:0000256" key="1">
    <source>
        <dbReference type="SAM" id="Coils"/>
    </source>
</evidence>
<dbReference type="Pfam" id="PF13884">
    <property type="entry name" value="Peptidase_S74"/>
    <property type="match status" value="1"/>
</dbReference>
<comment type="caution">
    <text evidence="3">The sequence shown here is derived from an EMBL/GenBank/DDBJ whole genome shotgun (WGS) entry which is preliminary data.</text>
</comment>
<dbReference type="Gene3D" id="2.60.120.260">
    <property type="entry name" value="Galactose-binding domain-like"/>
    <property type="match status" value="2"/>
</dbReference>
<keyword evidence="1" id="KW-0175">Coiled coil</keyword>
<dbReference type="InterPro" id="IPR030392">
    <property type="entry name" value="S74_ICA"/>
</dbReference>
<organism evidence="3 4">
    <name type="scientific">Streptococcus mitis bv. 2 str. SK95</name>
    <dbReference type="NCBI Taxonomy" id="1000588"/>
    <lineage>
        <taxon>Bacteria</taxon>
        <taxon>Bacillati</taxon>
        <taxon>Bacillota</taxon>
        <taxon>Bacilli</taxon>
        <taxon>Lactobacillales</taxon>
        <taxon>Streptococcaceae</taxon>
        <taxon>Streptococcus</taxon>
    </lineage>
</organism>
<feature type="domain" description="Peptidase S74" evidence="2">
    <location>
        <begin position="1281"/>
        <end position="1372"/>
    </location>
</feature>